<comment type="caution">
    <text evidence="3">The sequence shown here is derived from an EMBL/GenBank/DDBJ whole genome shotgun (WGS) entry which is preliminary data.</text>
</comment>
<feature type="compositionally biased region" description="Basic and acidic residues" evidence="1">
    <location>
        <begin position="343"/>
        <end position="366"/>
    </location>
</feature>
<evidence type="ECO:0000313" key="3">
    <source>
        <dbReference type="EMBL" id="KAK8887090.1"/>
    </source>
</evidence>
<dbReference type="EMBL" id="JAPFFF010000006">
    <property type="protein sequence ID" value="KAK8887090.1"/>
    <property type="molecule type" value="Genomic_DNA"/>
</dbReference>
<keyword evidence="4" id="KW-1185">Reference proteome</keyword>
<feature type="compositionally biased region" description="Low complexity" evidence="1">
    <location>
        <begin position="253"/>
        <end position="279"/>
    </location>
</feature>
<name>A0ABR2KAR1_9EUKA</name>
<feature type="compositionally biased region" description="Acidic residues" evidence="1">
    <location>
        <begin position="552"/>
        <end position="563"/>
    </location>
</feature>
<sequence length="591" mass="68820">MQNSSPYLQQQPYQQYNQNFFQGNYQQAPNYYQNTQVSNIDWQFIDNCNPEVIEVSNDYRSIQQILNIAINGDFGSDYQTNQNPSVLKLLNLIKVVLRYQVKCISELDQDQKKTLEQNKKMESSLKQNKKSASQYKKKLVEYVNIIRKSKTRERCPRCHITLANLGQLDEHMKVKHHELLKAWIVVRHNVDIPDFRKELNEIKKDIEECKAKQRNTHYFNDSNKPPKKRTDISPFNRSQNPNVFELPSEDEQPSMNRQQFQPQQQPQQQPQPLVQQTQPTYQKPDKVDDTYDLSKLNAKKHAEDFLTHRRRTTPILPQQVDEIVHKIANSIHEQSKQINYGEAAKEEGPEELRKDISEDVESEHPMPKTSSINNLKDLKNPQKTSKRRRKKKEEEEEKPAEEPKEEKSDDFDHRYGDSIPLTSSSLRSSFVFSSEKAEYDVNSESNAAPKSKSHSKDDNASIHSQSGSGSKQSKSKKQEDQAFASDNSYPNFEMPSNDYDFAVYESAPSYYNTANEGNSANAGNEAGEEEYEYEEEENADNYKPDAQQHEEFEYEYEYEDVTEDQGHIHPSPQPKSYKHGRNNDYDSLDES</sequence>
<proteinExistence type="predicted"/>
<feature type="compositionally biased region" description="Polar residues" evidence="1">
    <location>
        <begin position="233"/>
        <end position="242"/>
    </location>
</feature>
<accession>A0ABR2KAR1</accession>
<feature type="region of interest" description="Disordered" evidence="1">
    <location>
        <begin position="333"/>
        <end position="497"/>
    </location>
</feature>
<organism evidence="3 4">
    <name type="scientific">Tritrichomonas musculus</name>
    <dbReference type="NCBI Taxonomy" id="1915356"/>
    <lineage>
        <taxon>Eukaryota</taxon>
        <taxon>Metamonada</taxon>
        <taxon>Parabasalia</taxon>
        <taxon>Tritrichomonadida</taxon>
        <taxon>Tritrichomonadidae</taxon>
        <taxon>Tritrichomonas</taxon>
    </lineage>
</organism>
<protein>
    <recommendedName>
        <fullName evidence="2">C2H2-type domain-containing protein</fullName>
    </recommendedName>
</protein>
<feature type="compositionally biased region" description="Basic and acidic residues" evidence="1">
    <location>
        <begin position="540"/>
        <end position="551"/>
    </location>
</feature>
<dbReference type="InterPro" id="IPR013087">
    <property type="entry name" value="Znf_C2H2_type"/>
</dbReference>
<feature type="compositionally biased region" description="Basic and acidic residues" evidence="1">
    <location>
        <begin position="400"/>
        <end position="416"/>
    </location>
</feature>
<evidence type="ECO:0000256" key="1">
    <source>
        <dbReference type="SAM" id="MobiDB-lite"/>
    </source>
</evidence>
<evidence type="ECO:0000313" key="4">
    <source>
        <dbReference type="Proteomes" id="UP001470230"/>
    </source>
</evidence>
<reference evidence="3 4" key="1">
    <citation type="submission" date="2024-04" db="EMBL/GenBank/DDBJ databases">
        <title>Tritrichomonas musculus Genome.</title>
        <authorList>
            <person name="Alves-Ferreira E."/>
            <person name="Grigg M."/>
            <person name="Lorenzi H."/>
            <person name="Galac M."/>
        </authorList>
    </citation>
    <scope>NUCLEOTIDE SEQUENCE [LARGE SCALE GENOMIC DNA]</scope>
    <source>
        <strain evidence="3 4">EAF2021</strain>
    </source>
</reference>
<evidence type="ECO:0000259" key="2">
    <source>
        <dbReference type="PROSITE" id="PS00028"/>
    </source>
</evidence>
<dbReference type="PROSITE" id="PS00028">
    <property type="entry name" value="ZINC_FINGER_C2H2_1"/>
    <property type="match status" value="1"/>
</dbReference>
<feature type="compositionally biased region" description="Acidic residues" evidence="1">
    <location>
        <begin position="526"/>
        <end position="539"/>
    </location>
</feature>
<feature type="region of interest" description="Disordered" evidence="1">
    <location>
        <begin position="213"/>
        <end position="288"/>
    </location>
</feature>
<feature type="compositionally biased region" description="Low complexity" evidence="1">
    <location>
        <begin position="418"/>
        <end position="434"/>
    </location>
</feature>
<dbReference type="Proteomes" id="UP001470230">
    <property type="component" value="Unassembled WGS sequence"/>
</dbReference>
<gene>
    <name evidence="3" type="ORF">M9Y10_038126</name>
</gene>
<feature type="region of interest" description="Disordered" evidence="1">
    <location>
        <begin position="511"/>
        <end position="591"/>
    </location>
</feature>
<feature type="domain" description="C2H2-type" evidence="2">
    <location>
        <begin position="155"/>
        <end position="177"/>
    </location>
</feature>
<feature type="compositionally biased region" description="Low complexity" evidence="1">
    <location>
        <begin position="514"/>
        <end position="525"/>
    </location>
</feature>